<dbReference type="STRING" id="867345.SAMN05421693_10618"/>
<dbReference type="FunFam" id="2.40.50.580:FF:000001">
    <property type="entry name" value="Sugar fermentation stimulation protein A"/>
    <property type="match status" value="1"/>
</dbReference>
<dbReference type="CDD" id="cd22359">
    <property type="entry name" value="SfsA-like_bacterial"/>
    <property type="match status" value="1"/>
</dbReference>
<dbReference type="InterPro" id="IPR040452">
    <property type="entry name" value="SfsA_C"/>
</dbReference>
<dbReference type="InterPro" id="IPR005224">
    <property type="entry name" value="SfsA"/>
</dbReference>
<gene>
    <name evidence="1" type="primary">sfsA</name>
    <name evidence="4" type="ORF">SAMN05421693_10618</name>
</gene>
<evidence type="ECO:0000313" key="4">
    <source>
        <dbReference type="EMBL" id="SEP78653.1"/>
    </source>
</evidence>
<evidence type="ECO:0000259" key="2">
    <source>
        <dbReference type="Pfam" id="PF03749"/>
    </source>
</evidence>
<evidence type="ECO:0000256" key="1">
    <source>
        <dbReference type="HAMAP-Rule" id="MF_00095"/>
    </source>
</evidence>
<dbReference type="EMBL" id="FOFO01000006">
    <property type="protein sequence ID" value="SEP78653.1"/>
    <property type="molecule type" value="Genomic_DNA"/>
</dbReference>
<evidence type="ECO:0000313" key="5">
    <source>
        <dbReference type="Proteomes" id="UP000199496"/>
    </source>
</evidence>
<reference evidence="4 5" key="1">
    <citation type="submission" date="2016-10" db="EMBL/GenBank/DDBJ databases">
        <authorList>
            <person name="de Groot N.N."/>
        </authorList>
    </citation>
    <scope>NUCLEOTIDE SEQUENCE [LARGE SCALE GENOMIC DNA]</scope>
    <source>
        <strain evidence="4 5">B7-7</strain>
    </source>
</reference>
<dbReference type="Proteomes" id="UP000199496">
    <property type="component" value="Unassembled WGS sequence"/>
</dbReference>
<protein>
    <recommendedName>
        <fullName evidence="1">Sugar fermentation stimulation protein homolog</fullName>
    </recommendedName>
</protein>
<dbReference type="GO" id="GO:0003677">
    <property type="term" value="F:DNA binding"/>
    <property type="evidence" value="ECO:0007669"/>
    <property type="project" value="InterPro"/>
</dbReference>
<sequence>MIFSQPLIPGKLQRRYKRFLADVLMDDGEILTAHCPNTGAMLGCMTPGSRVWLSRSDDPRRKYPHTWEMVEADGVMVGIHTGRSNALVEEAIRAGRVPELAGFTQLRREVSYGQHNSRIDLLLHLEGRDCYVEVKNVTAAVQGGVALFPDAVSSRASKHLRELMAMVEAGHRAMLIFCVQREDVQCVRPADSIDPEYGMWLRRARDAGVETLALGAQVSPDRIELIRPLPVDM</sequence>
<dbReference type="Pfam" id="PF03749">
    <property type="entry name" value="SfsA"/>
    <property type="match status" value="1"/>
</dbReference>
<evidence type="ECO:0000259" key="3">
    <source>
        <dbReference type="Pfam" id="PF17746"/>
    </source>
</evidence>
<dbReference type="PANTHER" id="PTHR30545">
    <property type="entry name" value="SUGAR FERMENTATION STIMULATION PROTEIN A"/>
    <property type="match status" value="1"/>
</dbReference>
<dbReference type="PANTHER" id="PTHR30545:SF2">
    <property type="entry name" value="SUGAR FERMENTATION STIMULATION PROTEIN A"/>
    <property type="match status" value="1"/>
</dbReference>
<keyword evidence="5" id="KW-1185">Reference proteome</keyword>
<dbReference type="AlphaFoldDB" id="A0A1H9AQJ7"/>
<dbReference type="RefSeq" id="WP_090204319.1">
    <property type="nucleotide sequence ID" value="NZ_FOFO01000006.1"/>
</dbReference>
<feature type="domain" description="Sugar fermentation stimulation protein C-terminal" evidence="2">
    <location>
        <begin position="83"/>
        <end position="221"/>
    </location>
</feature>
<proteinExistence type="inferred from homology"/>
<organism evidence="4 5">
    <name type="scientific">Ectothiorhodospira magna</name>
    <dbReference type="NCBI Taxonomy" id="867345"/>
    <lineage>
        <taxon>Bacteria</taxon>
        <taxon>Pseudomonadati</taxon>
        <taxon>Pseudomonadota</taxon>
        <taxon>Gammaproteobacteria</taxon>
        <taxon>Chromatiales</taxon>
        <taxon>Ectothiorhodospiraceae</taxon>
        <taxon>Ectothiorhodospira</taxon>
    </lineage>
</organism>
<feature type="domain" description="SfsA N-terminal OB" evidence="3">
    <location>
        <begin position="14"/>
        <end position="79"/>
    </location>
</feature>
<comment type="similarity">
    <text evidence="1">Belongs to the SfsA family.</text>
</comment>
<dbReference type="Pfam" id="PF17746">
    <property type="entry name" value="SfsA_N"/>
    <property type="match status" value="1"/>
</dbReference>
<name>A0A1H9AQJ7_9GAMM</name>
<dbReference type="Gene3D" id="3.40.1350.60">
    <property type="match status" value="1"/>
</dbReference>
<accession>A0A1H9AQJ7</accession>
<dbReference type="NCBIfam" id="TIGR00230">
    <property type="entry name" value="sfsA"/>
    <property type="match status" value="1"/>
</dbReference>
<dbReference type="Gene3D" id="2.40.50.580">
    <property type="match status" value="1"/>
</dbReference>
<dbReference type="OrthoDB" id="9802365at2"/>
<dbReference type="InterPro" id="IPR041465">
    <property type="entry name" value="SfsA_N"/>
</dbReference>
<dbReference type="HAMAP" id="MF_00095">
    <property type="entry name" value="SfsA"/>
    <property type="match status" value="1"/>
</dbReference>